<proteinExistence type="predicted"/>
<dbReference type="EMBL" id="AP014545">
    <property type="protein sequence ID" value="BBB26580.1"/>
    <property type="molecule type" value="Genomic_DNA"/>
</dbReference>
<dbReference type="InterPro" id="IPR000182">
    <property type="entry name" value="GNAT_dom"/>
</dbReference>
<feature type="domain" description="N-acetyltransferase" evidence="1">
    <location>
        <begin position="1"/>
        <end position="153"/>
    </location>
</feature>
<reference evidence="2 3" key="1">
    <citation type="journal article" date="2008" name="Int. J. Syst. Evol. Microbiol.">
        <title>Amphritea japonica sp. nov. and Amphritea balenae sp. nov., isolated from the sediment adjacent to sperm whale carcasses off Kagoshima, Japan.</title>
        <authorList>
            <person name="Miyazaki M."/>
            <person name="Nogi Y."/>
            <person name="Fujiwara Y."/>
            <person name="Kawato M."/>
            <person name="Nagahama T."/>
            <person name="Kubokawa K."/>
            <person name="Horikoshi K."/>
        </authorList>
    </citation>
    <scope>NUCLEOTIDE SEQUENCE [LARGE SCALE GENOMIC DNA]</scope>
    <source>
        <strain evidence="2 3">ATCC BAA-1530</strain>
    </source>
</reference>
<dbReference type="Gene3D" id="3.40.630.30">
    <property type="match status" value="1"/>
</dbReference>
<organism evidence="2 3">
    <name type="scientific">Amphritea japonica ATCC BAA-1530</name>
    <dbReference type="NCBI Taxonomy" id="1278309"/>
    <lineage>
        <taxon>Bacteria</taxon>
        <taxon>Pseudomonadati</taxon>
        <taxon>Pseudomonadota</taxon>
        <taxon>Gammaproteobacteria</taxon>
        <taxon>Oceanospirillales</taxon>
        <taxon>Oceanospirillaceae</taxon>
        <taxon>Amphritea</taxon>
    </lineage>
</organism>
<dbReference type="CDD" id="cd04301">
    <property type="entry name" value="NAT_SF"/>
    <property type="match status" value="1"/>
</dbReference>
<evidence type="ECO:0000259" key="1">
    <source>
        <dbReference type="PROSITE" id="PS51186"/>
    </source>
</evidence>
<keyword evidence="2" id="KW-0808">Transferase</keyword>
<dbReference type="GO" id="GO:0016747">
    <property type="term" value="F:acyltransferase activity, transferring groups other than amino-acyl groups"/>
    <property type="evidence" value="ECO:0007669"/>
    <property type="project" value="InterPro"/>
</dbReference>
<dbReference type="Proteomes" id="UP000595663">
    <property type="component" value="Chromosome"/>
</dbReference>
<dbReference type="Pfam" id="PF00583">
    <property type="entry name" value="Acetyltransf_1"/>
    <property type="match status" value="1"/>
</dbReference>
<evidence type="ECO:0000313" key="3">
    <source>
        <dbReference type="Proteomes" id="UP000595663"/>
    </source>
</evidence>
<name>A0A7R6STE2_9GAMM</name>
<dbReference type="RefSeq" id="WP_019620636.1">
    <property type="nucleotide sequence ID" value="NZ_AP014545.1"/>
</dbReference>
<dbReference type="PANTHER" id="PTHR43072">
    <property type="entry name" value="N-ACETYLTRANSFERASE"/>
    <property type="match status" value="1"/>
</dbReference>
<protein>
    <submittedName>
        <fullName evidence="2">Acetyltransferase</fullName>
    </submittedName>
</protein>
<dbReference type="PROSITE" id="PS51186">
    <property type="entry name" value="GNAT"/>
    <property type="match status" value="1"/>
</dbReference>
<dbReference type="SUPFAM" id="SSF55729">
    <property type="entry name" value="Acyl-CoA N-acyltransferases (Nat)"/>
    <property type="match status" value="1"/>
</dbReference>
<accession>A0A7R6STE2</accession>
<dbReference type="AlphaFoldDB" id="A0A7R6STE2"/>
<dbReference type="OrthoDB" id="9792929at2"/>
<dbReference type="InterPro" id="IPR016181">
    <property type="entry name" value="Acyl_CoA_acyltransferase"/>
</dbReference>
<gene>
    <name evidence="2" type="ORF">AMJAP_1989</name>
</gene>
<sequence length="153" mass="17820">MEVVRADLSHVAEVARLFDSYRQFYDCKFDRQLAFEFIQSRIENNESVIFLALDNQGKGLGFTQLYPSFCSVEAIKIFILYDLYVDTNSRKMNIGRSLMEKAREHAKETRSARIDLLTDKNNYSAKKLYEKLGYTKTNESFHSYSLVVQLSTI</sequence>
<evidence type="ECO:0000313" key="2">
    <source>
        <dbReference type="EMBL" id="BBB26580.1"/>
    </source>
</evidence>
<keyword evidence="3" id="KW-1185">Reference proteome</keyword>
<dbReference type="KEGG" id="ajp:AMJAP_1989"/>
<dbReference type="PANTHER" id="PTHR43072:SF61">
    <property type="entry name" value="ACETYLTRANSFERASE-RELATED"/>
    <property type="match status" value="1"/>
</dbReference>